<dbReference type="EMBL" id="SACL01000013">
    <property type="protein sequence ID" value="RVT90582.1"/>
    <property type="molecule type" value="Genomic_DNA"/>
</dbReference>
<keyword evidence="2" id="KW-1185">Reference proteome</keyword>
<dbReference type="AlphaFoldDB" id="A0A437LYW2"/>
<proteinExistence type="predicted"/>
<dbReference type="Proteomes" id="UP000282957">
    <property type="component" value="Unassembled WGS sequence"/>
</dbReference>
<organism evidence="1 2">
    <name type="scientific">Rhodovarius crocodyli</name>
    <dbReference type="NCBI Taxonomy" id="1979269"/>
    <lineage>
        <taxon>Bacteria</taxon>
        <taxon>Pseudomonadati</taxon>
        <taxon>Pseudomonadota</taxon>
        <taxon>Alphaproteobacteria</taxon>
        <taxon>Acetobacterales</taxon>
        <taxon>Roseomonadaceae</taxon>
        <taxon>Rhodovarius</taxon>
    </lineage>
</organism>
<comment type="caution">
    <text evidence="1">The sequence shown here is derived from an EMBL/GenBank/DDBJ whole genome shotgun (WGS) entry which is preliminary data.</text>
</comment>
<dbReference type="RefSeq" id="WP_127790024.1">
    <property type="nucleotide sequence ID" value="NZ_SACL01000013.1"/>
</dbReference>
<sequence>MKAPLPLRVLVLAAGEAQTRQAMPACRALAAAGAEVHLVSDAPADGPASGTGLPGRLWRHRPDAPLEGLAGAGLDWTILAASAALSPRFVAGALEHAGRLGTRLALLAPAALPPGHAEDIRRLGWLASLVISPGAGAQAAMRGLLDGAQPRFEIWHPAIDSHLARHALDEPRDGSLLAPVPNLATLEAITQLPAEALRGRVLRLLTSAPLPDEALAPLRAHAQLEVMPMPEEPARLRLLARAAVLLLPGPEQADAPWAAEAAYLGTPCLGASGTPWIDRSDGPSASPPDRLAELLAQGEATRESRDRARDMFGLEGAGQRLADLLLRAAPAAAACRAGAMGLIEMQAGEAVPGSPLMVMGACRLPDGRALISLRGALPDGVELHQPQAAPARIWRSLSPGGETICHLLLSGARASLMRGEDVFLHLAIRALEHVPHWQMPRVVMQAPRFDGEERVLDGTVTTGLPLAGIAFSPDGARWFQPPLLRRGSAPGTTDGLPQLGFRLRLPARIPLEGAAARMLLLDRAGAAIGLLQGWPPHPTDASA</sequence>
<reference evidence="1 2" key="1">
    <citation type="submission" date="2019-01" db="EMBL/GenBank/DDBJ databases">
        <authorList>
            <person name="Chen W.-M."/>
        </authorList>
    </citation>
    <scope>NUCLEOTIDE SEQUENCE [LARGE SCALE GENOMIC DNA]</scope>
    <source>
        <strain evidence="1 2">CCP-6</strain>
    </source>
</reference>
<name>A0A437LYW2_9PROT</name>
<accession>A0A437LYW2</accession>
<dbReference type="OrthoDB" id="505641at2"/>
<protein>
    <submittedName>
        <fullName evidence="1">Uncharacterized protein</fullName>
    </submittedName>
</protein>
<evidence type="ECO:0000313" key="1">
    <source>
        <dbReference type="EMBL" id="RVT90582.1"/>
    </source>
</evidence>
<evidence type="ECO:0000313" key="2">
    <source>
        <dbReference type="Proteomes" id="UP000282957"/>
    </source>
</evidence>
<gene>
    <name evidence="1" type="ORF">EOD42_23405</name>
</gene>